<keyword evidence="5 7" id="KW-0472">Membrane</keyword>
<evidence type="ECO:0000256" key="2">
    <source>
        <dbReference type="ARBA" id="ARBA00022448"/>
    </source>
</evidence>
<dbReference type="GO" id="GO:0022857">
    <property type="term" value="F:transmembrane transporter activity"/>
    <property type="evidence" value="ECO:0007669"/>
    <property type="project" value="InterPro"/>
</dbReference>
<comment type="subcellular location">
    <subcellularLocation>
        <location evidence="1">Membrane</location>
        <topology evidence="1">Multi-pass membrane protein</topology>
    </subcellularLocation>
</comment>
<dbReference type="GO" id="GO:0016020">
    <property type="term" value="C:membrane"/>
    <property type="evidence" value="ECO:0007669"/>
    <property type="project" value="UniProtKB-SubCell"/>
</dbReference>
<dbReference type="InterPro" id="IPR036259">
    <property type="entry name" value="MFS_trans_sf"/>
</dbReference>
<protein>
    <recommendedName>
        <fullName evidence="10">Major facilitator superfamily (MFS) profile domain-containing protein</fullName>
    </recommendedName>
</protein>
<dbReference type="PANTHER" id="PTHR43791">
    <property type="entry name" value="PERMEASE-RELATED"/>
    <property type="match status" value="1"/>
</dbReference>
<dbReference type="EMBL" id="QWIQ01000144">
    <property type="protein sequence ID" value="RMZ04005.1"/>
    <property type="molecule type" value="Genomic_DNA"/>
</dbReference>
<proteinExistence type="predicted"/>
<evidence type="ECO:0000256" key="1">
    <source>
        <dbReference type="ARBA" id="ARBA00004141"/>
    </source>
</evidence>
<accession>A0A3M7GTF4</accession>
<dbReference type="Gene3D" id="1.20.1250.20">
    <property type="entry name" value="MFS general substrate transporter like domains"/>
    <property type="match status" value="1"/>
</dbReference>
<comment type="caution">
    <text evidence="8">The sequence shown here is derived from an EMBL/GenBank/DDBJ whole genome shotgun (WGS) entry which is preliminary data.</text>
</comment>
<evidence type="ECO:0000313" key="9">
    <source>
        <dbReference type="Proteomes" id="UP000281468"/>
    </source>
</evidence>
<evidence type="ECO:0000313" key="8">
    <source>
        <dbReference type="EMBL" id="RMZ04005.1"/>
    </source>
</evidence>
<evidence type="ECO:0000256" key="6">
    <source>
        <dbReference type="SAM" id="MobiDB-lite"/>
    </source>
</evidence>
<feature type="compositionally biased region" description="Basic and acidic residues" evidence="6">
    <location>
        <begin position="1"/>
        <end position="13"/>
    </location>
</feature>
<keyword evidence="4 7" id="KW-1133">Transmembrane helix</keyword>
<evidence type="ECO:0000256" key="7">
    <source>
        <dbReference type="SAM" id="Phobius"/>
    </source>
</evidence>
<dbReference type="Pfam" id="PF07690">
    <property type="entry name" value="MFS_1"/>
    <property type="match status" value="1"/>
</dbReference>
<dbReference type="PANTHER" id="PTHR43791:SF20">
    <property type="entry name" value="TRANSPORTER, PUTATIVE (AFU_ORTHOLOGUE AFUA_3G14670)-RELATED"/>
    <property type="match status" value="1"/>
</dbReference>
<feature type="transmembrane region" description="Helical" evidence="7">
    <location>
        <begin position="248"/>
        <end position="271"/>
    </location>
</feature>
<name>A0A3M7GTF4_HORWE</name>
<dbReference type="AlphaFoldDB" id="A0A3M7GTF4"/>
<dbReference type="InterPro" id="IPR011701">
    <property type="entry name" value="MFS"/>
</dbReference>
<feature type="transmembrane region" description="Helical" evidence="7">
    <location>
        <begin position="217"/>
        <end position="236"/>
    </location>
</feature>
<evidence type="ECO:0008006" key="10">
    <source>
        <dbReference type="Google" id="ProtNLM"/>
    </source>
</evidence>
<feature type="transmembrane region" description="Helical" evidence="7">
    <location>
        <begin position="426"/>
        <end position="447"/>
    </location>
</feature>
<keyword evidence="3 7" id="KW-0812">Transmembrane</keyword>
<sequence length="520" mass="56832">MASEAKSEGRCETFENTPASNDRGLDGLPCLQHLSEDELRSAEKRLKRKLDLRLTAMIVLIYILNYLDRVSAHPLYDFCAMETDLRRTTLLHPKLPASKMISISRRRSFQQQSLCSLNVPCTTCRFLESTMDIPYLAHPAQVPSNIFLAQLRPSIYIPCCMAAWGIISTCTGAVQSAGGLYAARFMLGFVEAAFYPGAIFLFSSWYKRSELGVRCAFLYSGSQVGSAFSGLIAAGITNSLDGARGLRAWRWIFIIEGSITVVIALLALLILPDFPTTTKWLSGEERAVAELRLRQDAAGSDDEDMGPWSYGFKEAFKDWRTYAFAAMFHCVLVTTSTQNFFPTVVGSLGLGRVNTLLLTVPPYFFWRFPWPLALAIVGFVVGAATLDLGARYFAMFLMIGGGHGANAVAIAWVAKTMIRPRIKRAAAVAIVNAIGNCAQIWTTYLYAGGSPRFTLAMSVNSGFAIGGIGLAMMMRVVLILANKKLASAEEVGSYVASEKEPSGGGAKTNDRLVVQICDLI</sequence>
<gene>
    <name evidence="8" type="ORF">D0862_05454</name>
</gene>
<keyword evidence="2" id="KW-0813">Transport</keyword>
<dbReference type="SUPFAM" id="SSF103473">
    <property type="entry name" value="MFS general substrate transporter"/>
    <property type="match status" value="1"/>
</dbReference>
<dbReference type="Proteomes" id="UP000281468">
    <property type="component" value="Unassembled WGS sequence"/>
</dbReference>
<feature type="region of interest" description="Disordered" evidence="6">
    <location>
        <begin position="1"/>
        <end position="24"/>
    </location>
</feature>
<feature type="transmembrane region" description="Helical" evidence="7">
    <location>
        <begin position="155"/>
        <end position="174"/>
    </location>
</feature>
<feature type="transmembrane region" description="Helical" evidence="7">
    <location>
        <begin position="453"/>
        <end position="478"/>
    </location>
</feature>
<reference evidence="8 9" key="1">
    <citation type="journal article" date="2018" name="BMC Genomics">
        <title>Genomic evidence for intraspecific hybridization in a clonal and extremely halotolerant yeast.</title>
        <authorList>
            <person name="Gostincar C."/>
            <person name="Stajich J.E."/>
            <person name="Zupancic J."/>
            <person name="Zalar P."/>
            <person name="Gunde-Cimerman N."/>
        </authorList>
    </citation>
    <scope>NUCLEOTIDE SEQUENCE [LARGE SCALE GENOMIC DNA]</scope>
    <source>
        <strain evidence="8 9">EXF-171</strain>
    </source>
</reference>
<organism evidence="8 9">
    <name type="scientific">Hortaea werneckii</name>
    <name type="common">Black yeast</name>
    <name type="synonym">Cladosporium werneckii</name>
    <dbReference type="NCBI Taxonomy" id="91943"/>
    <lineage>
        <taxon>Eukaryota</taxon>
        <taxon>Fungi</taxon>
        <taxon>Dikarya</taxon>
        <taxon>Ascomycota</taxon>
        <taxon>Pezizomycotina</taxon>
        <taxon>Dothideomycetes</taxon>
        <taxon>Dothideomycetidae</taxon>
        <taxon>Mycosphaerellales</taxon>
        <taxon>Teratosphaeriaceae</taxon>
        <taxon>Hortaea</taxon>
    </lineage>
</organism>
<feature type="transmembrane region" description="Helical" evidence="7">
    <location>
        <begin position="186"/>
        <end position="205"/>
    </location>
</feature>
<evidence type="ECO:0000256" key="3">
    <source>
        <dbReference type="ARBA" id="ARBA00022692"/>
    </source>
</evidence>
<dbReference type="VEuPathDB" id="FungiDB:BTJ68_06723"/>
<dbReference type="FunFam" id="1.20.1250.20:FF:000057">
    <property type="entry name" value="MFS general substrate transporter"/>
    <property type="match status" value="1"/>
</dbReference>
<feature type="transmembrane region" description="Helical" evidence="7">
    <location>
        <begin position="392"/>
        <end position="414"/>
    </location>
</feature>
<evidence type="ECO:0000256" key="4">
    <source>
        <dbReference type="ARBA" id="ARBA00022989"/>
    </source>
</evidence>
<feature type="transmembrane region" description="Helical" evidence="7">
    <location>
        <begin position="363"/>
        <end position="386"/>
    </location>
</feature>
<evidence type="ECO:0000256" key="5">
    <source>
        <dbReference type="ARBA" id="ARBA00023136"/>
    </source>
</evidence>